<name>A0A1I0FD13_9FIRM</name>
<accession>A0A1I0FD13</accession>
<evidence type="ECO:0000313" key="2">
    <source>
        <dbReference type="Proteomes" id="UP000199568"/>
    </source>
</evidence>
<dbReference type="AlphaFoldDB" id="A0A1I0FD13"/>
<dbReference type="OrthoDB" id="10018845at2"/>
<evidence type="ECO:0000313" key="1">
    <source>
        <dbReference type="EMBL" id="SET55243.1"/>
    </source>
</evidence>
<keyword evidence="2" id="KW-1185">Reference proteome</keyword>
<reference evidence="1 2" key="1">
    <citation type="submission" date="2016-10" db="EMBL/GenBank/DDBJ databases">
        <authorList>
            <person name="de Groot N.N."/>
        </authorList>
    </citation>
    <scope>NUCLEOTIDE SEQUENCE [LARGE SCALE GENOMIC DNA]</scope>
    <source>
        <strain evidence="1 2">DSM 18979</strain>
    </source>
</reference>
<protein>
    <submittedName>
        <fullName evidence="1">Uncharacterized protein</fullName>
    </submittedName>
</protein>
<dbReference type="Proteomes" id="UP000199568">
    <property type="component" value="Unassembled WGS sequence"/>
</dbReference>
<dbReference type="STRING" id="426128.SAMN05660297_02735"/>
<gene>
    <name evidence="1" type="ORF">SAMN05660297_02735</name>
</gene>
<dbReference type="EMBL" id="FOHU01000014">
    <property type="protein sequence ID" value="SET55243.1"/>
    <property type="molecule type" value="Genomic_DNA"/>
</dbReference>
<sequence>MANFLPIADKLTLDEIKTHLTNNLNTTVSSRADQTTVNAIKTKTDLVGVANPTANTTTVMGYLRRNYDAITTGGGIKLVQRGTTSVAGVSQVDVTLSTVVVSKTFCVLLTWQNADYSSSSGFYIQLLNSNTLRVSKTVMNAVNVTWEVVEFS</sequence>
<dbReference type="RefSeq" id="WP_090445179.1">
    <property type="nucleotide sequence ID" value="NZ_FOHU01000014.1"/>
</dbReference>
<organism evidence="1 2">
    <name type="scientific">Natronincola peptidivorans</name>
    <dbReference type="NCBI Taxonomy" id="426128"/>
    <lineage>
        <taxon>Bacteria</taxon>
        <taxon>Bacillati</taxon>
        <taxon>Bacillota</taxon>
        <taxon>Clostridia</taxon>
        <taxon>Peptostreptococcales</taxon>
        <taxon>Natronincolaceae</taxon>
        <taxon>Natronincola</taxon>
    </lineage>
</organism>
<proteinExistence type="predicted"/>